<feature type="transmembrane region" description="Helical" evidence="5">
    <location>
        <begin position="116"/>
        <end position="132"/>
    </location>
</feature>
<dbReference type="PANTHER" id="PTHR30221:SF1">
    <property type="entry name" value="SMALL-CONDUCTANCE MECHANOSENSITIVE CHANNEL"/>
    <property type="match status" value="1"/>
</dbReference>
<feature type="transmembrane region" description="Helical" evidence="5">
    <location>
        <begin position="12"/>
        <end position="30"/>
    </location>
</feature>
<dbReference type="GO" id="GO:0005886">
    <property type="term" value="C:plasma membrane"/>
    <property type="evidence" value="ECO:0007669"/>
    <property type="project" value="UniProtKB-SubCell"/>
</dbReference>
<evidence type="ECO:0000313" key="7">
    <source>
        <dbReference type="EMBL" id="KAA0595185.1"/>
    </source>
</evidence>
<dbReference type="PROSITE" id="PS50042">
    <property type="entry name" value="CNMP_BINDING_3"/>
    <property type="match status" value="1"/>
</dbReference>
<comment type="subcellular location">
    <subcellularLocation>
        <location evidence="5">Cell inner membrane</location>
        <topology evidence="5">Multi-pass membrane protein</topology>
    </subcellularLocation>
    <subcellularLocation>
        <location evidence="1">Membrane</location>
    </subcellularLocation>
</comment>
<dbReference type="PANTHER" id="PTHR30221">
    <property type="entry name" value="SMALL-CONDUCTANCE MECHANOSENSITIVE CHANNEL"/>
    <property type="match status" value="1"/>
</dbReference>
<accession>A0A5A9GMZ3</accession>
<comment type="caution">
    <text evidence="7">The sequence shown here is derived from an EMBL/GenBank/DDBJ whole genome shotgun (WGS) entry which is preliminary data.</text>
</comment>
<dbReference type="SUPFAM" id="SSF50182">
    <property type="entry name" value="Sm-like ribonucleoproteins"/>
    <property type="match status" value="1"/>
</dbReference>
<feature type="transmembrane region" description="Helical" evidence="5">
    <location>
        <begin position="88"/>
        <end position="110"/>
    </location>
</feature>
<keyword evidence="8" id="KW-1185">Reference proteome</keyword>
<dbReference type="InterPro" id="IPR010920">
    <property type="entry name" value="LSM_dom_sf"/>
</dbReference>
<dbReference type="InterPro" id="IPR045275">
    <property type="entry name" value="MscS_archaea/bacteria_type"/>
</dbReference>
<dbReference type="AlphaFoldDB" id="A0A5A9GMZ3"/>
<dbReference type="Gene3D" id="2.60.120.10">
    <property type="entry name" value="Jelly Rolls"/>
    <property type="match status" value="1"/>
</dbReference>
<dbReference type="EMBL" id="VTTN01000006">
    <property type="protein sequence ID" value="KAA0595185.1"/>
    <property type="molecule type" value="Genomic_DNA"/>
</dbReference>
<evidence type="ECO:0000256" key="2">
    <source>
        <dbReference type="ARBA" id="ARBA00022692"/>
    </source>
</evidence>
<proteinExistence type="inferred from homology"/>
<comment type="similarity">
    <text evidence="5">Belongs to the MscS (TC 1.A.23) family.</text>
</comment>
<name>A0A5A9GMZ3_AZOLI</name>
<feature type="domain" description="Cyclic nucleotide-binding" evidence="6">
    <location>
        <begin position="332"/>
        <end position="437"/>
    </location>
</feature>
<keyword evidence="2 5" id="KW-0812">Transmembrane</keyword>
<gene>
    <name evidence="7" type="ORF">FZ942_16210</name>
</gene>
<dbReference type="InterPro" id="IPR000595">
    <property type="entry name" value="cNMP-bd_dom"/>
</dbReference>
<evidence type="ECO:0000259" key="6">
    <source>
        <dbReference type="PROSITE" id="PS50042"/>
    </source>
</evidence>
<keyword evidence="3 5" id="KW-1133">Transmembrane helix</keyword>
<dbReference type="InterPro" id="IPR018490">
    <property type="entry name" value="cNMP-bd_dom_sf"/>
</dbReference>
<keyword evidence="5" id="KW-1003">Cell membrane</keyword>
<evidence type="ECO:0000256" key="1">
    <source>
        <dbReference type="ARBA" id="ARBA00004370"/>
    </source>
</evidence>
<dbReference type="SUPFAM" id="SSF51206">
    <property type="entry name" value="cAMP-binding domain-like"/>
    <property type="match status" value="1"/>
</dbReference>
<organism evidence="7 8">
    <name type="scientific">Azospirillum lipoferum</name>
    <dbReference type="NCBI Taxonomy" id="193"/>
    <lineage>
        <taxon>Bacteria</taxon>
        <taxon>Pseudomonadati</taxon>
        <taxon>Pseudomonadota</taxon>
        <taxon>Alphaproteobacteria</taxon>
        <taxon>Rhodospirillales</taxon>
        <taxon>Azospirillaceae</taxon>
        <taxon>Azospirillum</taxon>
    </lineage>
</organism>
<dbReference type="Gene3D" id="2.30.30.60">
    <property type="match status" value="1"/>
</dbReference>
<sequence length="494" mass="52515">MPAPFLRKLSKLLTPLAGSLALAGALYLAGNTYQKAGAEALEMVFRVLAYALNIGLILFAAQFVHRLIQIVLLEGLVGSALGEPVPRLLVQLSGLVVFSIAFAAIAGYVFKQDLTVLWAASGVLGVVLGMAVREPLLDICSGLALNLDRPIRIGEHIRLHKVGDITIEGRVQEISWRSTRLKDDCGNIVVVPNSRIAASTITNHSRPGPFLEFMTCIVMDATVPAERVLRILEAAALEASAAFTVAGAGKPYARVRSVTLNGVEYGVFFDTPVELRFRARSMVLQKVLEHLNAAGLRPAWPKGERAPGDPVAVEWRTVELPVIMQAMAATPLLGDMPADDLEVLAEEARLRRMTAGTTLVQAGETAMAAYVVLEGLLAAEPARGRGGQQETARSIGPGGVIGATALLQGAIHGETVRCSTGVLLVEVTLDAVRAMAMHRPESAELLSRRVAAQVVSDLRARKGGRVSFADEADLAADVLAHIRRAAGLLHVGTT</sequence>
<dbReference type="CDD" id="cd00038">
    <property type="entry name" value="CAP_ED"/>
    <property type="match status" value="1"/>
</dbReference>
<keyword evidence="5" id="KW-0406">Ion transport</keyword>
<feature type="transmembrane region" description="Helical" evidence="5">
    <location>
        <begin position="50"/>
        <end position="68"/>
    </location>
</feature>
<dbReference type="SMART" id="SM00100">
    <property type="entry name" value="cNMP"/>
    <property type="match status" value="1"/>
</dbReference>
<dbReference type="GO" id="GO:0008381">
    <property type="term" value="F:mechanosensitive monoatomic ion channel activity"/>
    <property type="evidence" value="ECO:0007669"/>
    <property type="project" value="InterPro"/>
</dbReference>
<reference evidence="7 8" key="1">
    <citation type="submission" date="2019-08" db="EMBL/GenBank/DDBJ databases">
        <authorList>
            <person name="Grouzdev D."/>
            <person name="Tikhonova E."/>
            <person name="Kravchenko I."/>
        </authorList>
    </citation>
    <scope>NUCLEOTIDE SEQUENCE [LARGE SCALE GENOMIC DNA]</scope>
    <source>
        <strain evidence="7 8">59b</strain>
    </source>
</reference>
<evidence type="ECO:0000313" key="8">
    <source>
        <dbReference type="Proteomes" id="UP000324927"/>
    </source>
</evidence>
<dbReference type="Proteomes" id="UP000324927">
    <property type="component" value="Unassembled WGS sequence"/>
</dbReference>
<dbReference type="InterPro" id="IPR023408">
    <property type="entry name" value="MscS_beta-dom_sf"/>
</dbReference>
<protein>
    <recommendedName>
        <fullName evidence="5">Small-conductance mechanosensitive channel</fullName>
    </recommendedName>
</protein>
<comment type="subunit">
    <text evidence="5">Homoheptamer.</text>
</comment>
<dbReference type="Pfam" id="PF00027">
    <property type="entry name" value="cNMP_binding"/>
    <property type="match status" value="1"/>
</dbReference>
<evidence type="ECO:0000256" key="3">
    <source>
        <dbReference type="ARBA" id="ARBA00022989"/>
    </source>
</evidence>
<keyword evidence="4 5" id="KW-0472">Membrane</keyword>
<dbReference type="RefSeq" id="WP_149232127.1">
    <property type="nucleotide sequence ID" value="NZ_JALJXJ010000007.1"/>
</dbReference>
<dbReference type="InterPro" id="IPR014710">
    <property type="entry name" value="RmlC-like_jellyroll"/>
</dbReference>
<keyword evidence="5" id="KW-0407">Ion channel</keyword>
<dbReference type="OrthoDB" id="9814206at2"/>
<keyword evidence="5" id="KW-0997">Cell inner membrane</keyword>
<dbReference type="InterPro" id="IPR006685">
    <property type="entry name" value="MscS_channel_2nd"/>
</dbReference>
<comment type="function">
    <text evidence="5">Mechanosensitive channel that participates in the regulation of osmotic pressure changes within the cell, opening in response to stretch forces in the membrane lipid bilayer, without the need for other proteins. Contributes to normal resistance to hypoosmotic shock. Forms an ion channel of 1.0 nanosiemens conductance with a slight preference for anions.</text>
</comment>
<dbReference type="Pfam" id="PF00924">
    <property type="entry name" value="MS_channel_2nd"/>
    <property type="match status" value="1"/>
</dbReference>
<evidence type="ECO:0000256" key="5">
    <source>
        <dbReference type="RuleBase" id="RU369025"/>
    </source>
</evidence>
<keyword evidence="5" id="KW-0813">Transport</keyword>
<evidence type="ECO:0000256" key="4">
    <source>
        <dbReference type="ARBA" id="ARBA00023136"/>
    </source>
</evidence>